<protein>
    <submittedName>
        <fullName evidence="2">Uncharacterized protein</fullName>
    </submittedName>
</protein>
<gene>
    <name evidence="2" type="ORF">FSBG_00106</name>
</gene>
<name>E5BES8_9FUSO</name>
<dbReference type="EMBL" id="GG657971">
    <property type="protein sequence ID" value="EFS20609.1"/>
    <property type="molecule type" value="Genomic_DNA"/>
</dbReference>
<accession>E5BES8</accession>
<organism evidence="2 3">
    <name type="scientific">Fusobacterium gonidiaformans 3-1-5R</name>
    <dbReference type="NCBI Taxonomy" id="469605"/>
    <lineage>
        <taxon>Bacteria</taxon>
        <taxon>Fusobacteriati</taxon>
        <taxon>Fusobacteriota</taxon>
        <taxon>Fusobacteriia</taxon>
        <taxon>Fusobacteriales</taxon>
        <taxon>Fusobacteriaceae</taxon>
        <taxon>Fusobacterium</taxon>
    </lineage>
</organism>
<keyword evidence="1" id="KW-0175">Coiled coil</keyword>
<dbReference type="RefSeq" id="WP_008800688.1">
    <property type="nucleotide sequence ID" value="NZ_GG657971.1"/>
</dbReference>
<sequence>MQLSTLRYQGYTARITNLSTIEELQDWVSECNITLPQSNLISSMEARFQLEEKKINKGNEVKIEILDDVGNVLYTLQGEANIPRRTKSCTGLEVWEYNIKDSYNRLFEKVVSESQTFYDLYLCNINDKHNSLLHKIASALGFREEELDFESVAFENGNLIRLPFVYLEENSRWIDKLQAFIEATDGILYIKNKKLFFRPRNLSINHSFSFNRTNIITSLEESEKEVLQNGIRLVYDRYEKLDNQVVFNLQKKIITEPNTNQDTEVPTMKINFITSAVSNPTLTKASGYYFATEDPNSKVDITLEENVHYKKMSWKETGAEVKFYNPLPHKLYVDNFEIKGVPLSMYADNEVSVMFPSVLEKRQENFITASKNKFIQTSEQAKFLAKKAMRRGVVNHAEYQFKTPFLHQIEVGGVYGLDLEDIHTVIEITNLSINLRPGVFRMDIQGISVKEELGNVKITSKLSGNPKESYVDLSSVKEDIQSTKSELVEKYDKKLLSLTEKYDEQLVNISDIHKEELSKITEKLGQLSQGIQDNKVKIYTLKPSYDTLTDLNIGDMYVSDTTVEILIKEGNRYVWKAIKDEDTKKQLESYMQSTNSKLVTISYQFSAPKSPNVGDIWIDTQNDGIWKRWNGSEWEQVDKNVRDTLKKANQDIQKIESSLETVNNTVNRKILAKAFVQEQEPKSGMKEYDVWYKPSTNTYKVYLNWRWNNASEDDIFPALRHYASLENAKLEIGKKIDKTNERAGLFLTNNDQTFGSKYGELAEVSLDKQGAIRLKNANNLLEWNVKDPWSTTKMKSKFYMGVTDVDKVPDNVYFKIGDETNGFSIELKEGERAKAKLDGKELSQKFGEVNDKVQQSKEELDRNINNLAQADSENKRDLEEKLNAAKQEINAQLVNADGKWTALQGQYQETVRDVTNFKEQATGRLDSYETALQNGNFVITGRTVFDGNVNIVSKGTNERLEINSGNLSIYRTINGVEKKVTRIGNIRYGSISTDSKGKGVVHFTDMKEPLLVMPTIKAVNFGGNMASAFCYSEYVSACVYKFFIGGTRETYETPKNIKTVGTVVSYSNIYQYTIEGFGFTFPYTDVYSRNADISTPTYSHSNGVDSKYFNSSEYVDKLFKFLYGYDYGNSDEDIWEQDKKRYDIGTTYIKPTFTIELKEYVNGEFNATIFSKEFTLGFYKAKFKRYCINSQDFTHALNIRRNFTNRTNVRVELVVTFTEPRMGINGTDFYESSKKKGIGSDTYTKYSYNVSIYREFELKRFSQASFEGYNITSSYTSSKIEDSLGEGEVSYIAMEID</sequence>
<evidence type="ECO:0000256" key="1">
    <source>
        <dbReference type="SAM" id="Coils"/>
    </source>
</evidence>
<feature type="coiled-coil region" evidence="1">
    <location>
        <begin position="850"/>
        <end position="895"/>
    </location>
</feature>
<dbReference type="BioCyc" id="FSP469605-HMP:GTSP-107-MONOMER"/>
<proteinExistence type="predicted"/>
<evidence type="ECO:0000313" key="2">
    <source>
        <dbReference type="EMBL" id="EFS20609.1"/>
    </source>
</evidence>
<dbReference type="Proteomes" id="UP000002975">
    <property type="component" value="Unassembled WGS sequence"/>
</dbReference>
<reference evidence="2 3" key="1">
    <citation type="submission" date="2009-02" db="EMBL/GenBank/DDBJ databases">
        <title>The Genome Sequence of Fusobacterium sp. 3_1_5R.</title>
        <authorList>
            <consortium name="The Broad Institute Genome Sequencing Platform"/>
            <person name="Ward D."/>
            <person name="Young S.K."/>
            <person name="Kodira C.D."/>
            <person name="Zeng Q."/>
            <person name="Koehrsen M."/>
            <person name="Alvarado L."/>
            <person name="Berlin A."/>
            <person name="Borenstein D."/>
            <person name="Chen Z."/>
            <person name="Engels R."/>
            <person name="Freedman E."/>
            <person name="Gellesch M."/>
            <person name="Goldberg J."/>
            <person name="Griggs A."/>
            <person name="Gujja S."/>
            <person name="Heiman D."/>
            <person name="Hepburn T."/>
            <person name="Howarth C."/>
            <person name="Jen D."/>
            <person name="Larson L."/>
            <person name="Lewis B."/>
            <person name="Mehta T."/>
            <person name="Park D."/>
            <person name="Pearson M."/>
            <person name="Roberts A."/>
            <person name="Saif S."/>
            <person name="Shea T."/>
            <person name="Shenoy N."/>
            <person name="Sisk P."/>
            <person name="Stolte C."/>
            <person name="Sykes S."/>
            <person name="Walk T."/>
            <person name="White J."/>
            <person name="Yandava C."/>
            <person name="Allen-Vercoe E."/>
            <person name="Strauss J."/>
            <person name="Ambrose C."/>
            <person name="Lander E."/>
            <person name="Nusbaum C."/>
            <person name="Galagan J."/>
            <person name="Birren B."/>
        </authorList>
    </citation>
    <scope>NUCLEOTIDE SEQUENCE [LARGE SCALE GENOMIC DNA]</scope>
    <source>
        <strain evidence="2 3">3_1_5R</strain>
    </source>
</reference>
<evidence type="ECO:0000313" key="3">
    <source>
        <dbReference type="Proteomes" id="UP000002975"/>
    </source>
</evidence>
<keyword evidence="3" id="KW-1185">Reference proteome</keyword>
<dbReference type="HOGENOM" id="CLU_289157_0_0_0"/>